<sequence length="416" mass="45858">MKLVISLALAACASLTCAQGPQRCTSMRVRRNAASLSQRDWQSIANVLSQMNDDGWMSRFGASHDRLFSRVHGNTCFFPFHRRYVLEFENIARTYDPNFVVPYWDATESFRDPAADSILGSTALGTNGQSGDGCLTNGIQANAQMTYPNQHCLRRAFDNGNSINPWYAPEIISSYIQTDTSLASFRENIEYSIHGAVHLGLGGEMDTGYAAQDFSFMVHHANLDRLWWDWQNTHNSFLMYDGTGSNGPASLSDRIPEDSSVPLNGDNVESVMVLGYGNVCYTYDSGPGAPQSYPSGGSGGNNREQGGSNDNNNQVFSGSSNVENRRLESEGIQNSLDSNALNRLFPGFGGSRNQSVRRRDSEKKTSECGGPIPFPPRLTPSWIKMHGYDAKRVESAHKNACEIVEILNNSTYSSPY</sequence>
<dbReference type="SUPFAM" id="SSF48056">
    <property type="entry name" value="Di-copper centre-containing domain"/>
    <property type="match status" value="1"/>
</dbReference>
<proteinExistence type="predicted"/>
<dbReference type="AlphaFoldDB" id="A0A9W8LU49"/>
<feature type="signal peptide" evidence="4">
    <location>
        <begin position="1"/>
        <end position="18"/>
    </location>
</feature>
<comment type="caution">
    <text evidence="6">The sequence shown here is derived from an EMBL/GenBank/DDBJ whole genome shotgun (WGS) entry which is preliminary data.</text>
</comment>
<evidence type="ECO:0000256" key="3">
    <source>
        <dbReference type="SAM" id="MobiDB-lite"/>
    </source>
</evidence>
<dbReference type="PRINTS" id="PR00092">
    <property type="entry name" value="TYROSINASE"/>
</dbReference>
<dbReference type="OrthoDB" id="6132182at2759"/>
<dbReference type="PANTHER" id="PTHR11474:SF126">
    <property type="entry name" value="TYROSINASE-LIKE PROTEIN TYR-1-RELATED"/>
    <property type="match status" value="1"/>
</dbReference>
<dbReference type="InterPro" id="IPR008922">
    <property type="entry name" value="Di-copper_centre_dom_sf"/>
</dbReference>
<evidence type="ECO:0000313" key="7">
    <source>
        <dbReference type="Proteomes" id="UP001140094"/>
    </source>
</evidence>
<accession>A0A9W8LU49</accession>
<feature type="region of interest" description="Disordered" evidence="3">
    <location>
        <begin position="290"/>
        <end position="322"/>
    </location>
</feature>
<dbReference type="PANTHER" id="PTHR11474">
    <property type="entry name" value="TYROSINASE FAMILY MEMBER"/>
    <property type="match status" value="1"/>
</dbReference>
<dbReference type="Pfam" id="PF00264">
    <property type="entry name" value="Tyrosinase"/>
    <property type="match status" value="1"/>
</dbReference>
<feature type="chain" id="PRO_5040904721" description="Tyrosinase copper-binding domain-containing protein" evidence="4">
    <location>
        <begin position="19"/>
        <end position="416"/>
    </location>
</feature>
<dbReference type="InterPro" id="IPR050316">
    <property type="entry name" value="Tyrosinase/Hemocyanin"/>
</dbReference>
<evidence type="ECO:0000256" key="1">
    <source>
        <dbReference type="ARBA" id="ARBA00022723"/>
    </source>
</evidence>
<feature type="region of interest" description="Disordered" evidence="3">
    <location>
        <begin position="338"/>
        <end position="376"/>
    </location>
</feature>
<evidence type="ECO:0000259" key="5">
    <source>
        <dbReference type="PROSITE" id="PS00497"/>
    </source>
</evidence>
<protein>
    <recommendedName>
        <fullName evidence="5">Tyrosinase copper-binding domain-containing protein</fullName>
    </recommendedName>
</protein>
<organism evidence="6 7">
    <name type="scientific">Coemansia guatemalensis</name>
    <dbReference type="NCBI Taxonomy" id="2761395"/>
    <lineage>
        <taxon>Eukaryota</taxon>
        <taxon>Fungi</taxon>
        <taxon>Fungi incertae sedis</taxon>
        <taxon>Zoopagomycota</taxon>
        <taxon>Kickxellomycotina</taxon>
        <taxon>Kickxellomycetes</taxon>
        <taxon>Kickxellales</taxon>
        <taxon>Kickxellaceae</taxon>
        <taxon>Coemansia</taxon>
    </lineage>
</organism>
<feature type="compositionally biased region" description="Polar residues" evidence="3">
    <location>
        <begin position="310"/>
        <end position="322"/>
    </location>
</feature>
<feature type="domain" description="Tyrosinase copper-binding" evidence="5">
    <location>
        <begin position="72"/>
        <end position="89"/>
    </location>
</feature>
<dbReference type="Gene3D" id="1.10.1280.10">
    <property type="entry name" value="Di-copper center containing domain from catechol oxidase"/>
    <property type="match status" value="1"/>
</dbReference>
<keyword evidence="7" id="KW-1185">Reference proteome</keyword>
<gene>
    <name evidence="6" type="ORF">H4R20_001890</name>
</gene>
<dbReference type="EMBL" id="JANBUO010000242">
    <property type="protein sequence ID" value="KAJ2805931.1"/>
    <property type="molecule type" value="Genomic_DNA"/>
</dbReference>
<evidence type="ECO:0000313" key="6">
    <source>
        <dbReference type="EMBL" id="KAJ2805931.1"/>
    </source>
</evidence>
<reference evidence="6" key="1">
    <citation type="submission" date="2022-07" db="EMBL/GenBank/DDBJ databases">
        <title>Phylogenomic reconstructions and comparative analyses of Kickxellomycotina fungi.</title>
        <authorList>
            <person name="Reynolds N.K."/>
            <person name="Stajich J.E."/>
            <person name="Barry K."/>
            <person name="Grigoriev I.V."/>
            <person name="Crous P."/>
            <person name="Smith M.E."/>
        </authorList>
    </citation>
    <scope>NUCLEOTIDE SEQUENCE</scope>
    <source>
        <strain evidence="6">NRRL 1565</strain>
    </source>
</reference>
<keyword evidence="1" id="KW-0479">Metal-binding</keyword>
<evidence type="ECO:0000256" key="2">
    <source>
        <dbReference type="ARBA" id="ARBA00023008"/>
    </source>
</evidence>
<dbReference type="GO" id="GO:0046872">
    <property type="term" value="F:metal ion binding"/>
    <property type="evidence" value="ECO:0007669"/>
    <property type="project" value="UniProtKB-KW"/>
</dbReference>
<dbReference type="GO" id="GO:0016491">
    <property type="term" value="F:oxidoreductase activity"/>
    <property type="evidence" value="ECO:0007669"/>
    <property type="project" value="InterPro"/>
</dbReference>
<evidence type="ECO:0000256" key="4">
    <source>
        <dbReference type="SAM" id="SignalP"/>
    </source>
</evidence>
<name>A0A9W8LU49_9FUNG</name>
<feature type="compositionally biased region" description="Basic and acidic residues" evidence="3">
    <location>
        <begin position="357"/>
        <end position="366"/>
    </location>
</feature>
<keyword evidence="2" id="KW-0186">Copper</keyword>
<dbReference type="InterPro" id="IPR002227">
    <property type="entry name" value="Tyrosinase_Cu-bd"/>
</dbReference>
<dbReference type="PROSITE" id="PS00497">
    <property type="entry name" value="TYROSINASE_1"/>
    <property type="match status" value="1"/>
</dbReference>
<dbReference type="Proteomes" id="UP001140094">
    <property type="component" value="Unassembled WGS sequence"/>
</dbReference>
<keyword evidence="4" id="KW-0732">Signal</keyword>